<dbReference type="InterPro" id="IPR029472">
    <property type="entry name" value="Copia-like_N"/>
</dbReference>
<evidence type="ECO:0000313" key="2">
    <source>
        <dbReference type="EMBL" id="SPD18372.1"/>
    </source>
</evidence>
<accession>A0A2N9I154</accession>
<reference evidence="2" key="1">
    <citation type="submission" date="2018-02" db="EMBL/GenBank/DDBJ databases">
        <authorList>
            <person name="Cohen D.B."/>
            <person name="Kent A.D."/>
        </authorList>
    </citation>
    <scope>NUCLEOTIDE SEQUENCE</scope>
</reference>
<organism evidence="2">
    <name type="scientific">Fagus sylvatica</name>
    <name type="common">Beechnut</name>
    <dbReference type="NCBI Taxonomy" id="28930"/>
    <lineage>
        <taxon>Eukaryota</taxon>
        <taxon>Viridiplantae</taxon>
        <taxon>Streptophyta</taxon>
        <taxon>Embryophyta</taxon>
        <taxon>Tracheophyta</taxon>
        <taxon>Spermatophyta</taxon>
        <taxon>Magnoliopsida</taxon>
        <taxon>eudicotyledons</taxon>
        <taxon>Gunneridae</taxon>
        <taxon>Pentapetalae</taxon>
        <taxon>rosids</taxon>
        <taxon>fabids</taxon>
        <taxon>Fagales</taxon>
        <taxon>Fagaceae</taxon>
        <taxon>Fagus</taxon>
    </lineage>
</organism>
<feature type="domain" description="Retrotransposon Copia-like N-terminal" evidence="1">
    <location>
        <begin position="31"/>
        <end position="78"/>
    </location>
</feature>
<dbReference type="PANTHER" id="PTHR37610:SF97">
    <property type="entry name" value="RETROTRANSPOSON GAG DOMAIN-CONTAINING PROTEIN"/>
    <property type="match status" value="1"/>
</dbReference>
<dbReference type="PANTHER" id="PTHR37610">
    <property type="entry name" value="CCHC-TYPE DOMAIN-CONTAINING PROTEIN"/>
    <property type="match status" value="1"/>
</dbReference>
<sequence>MAFESLSKQIIASITNSSLDDPPLSSPYYLHASDNSSLMLVNQPFTGDNFHSWFRSMAMGLTIKNKLEFVDGSIGPPKEGITSPLPNSFIPDLSHSLFASNVKLPIVVSDNLWVIDTGAIDHMAFTP</sequence>
<name>A0A2N9I154_FAGSY</name>
<proteinExistence type="predicted"/>
<dbReference type="EMBL" id="OIVN01004613">
    <property type="protein sequence ID" value="SPD18372.1"/>
    <property type="molecule type" value="Genomic_DNA"/>
</dbReference>
<evidence type="ECO:0000259" key="1">
    <source>
        <dbReference type="Pfam" id="PF14244"/>
    </source>
</evidence>
<gene>
    <name evidence="2" type="ORF">FSB_LOCUS46254</name>
</gene>
<dbReference type="Pfam" id="PF14244">
    <property type="entry name" value="Retrotran_gag_3"/>
    <property type="match status" value="1"/>
</dbReference>
<dbReference type="AlphaFoldDB" id="A0A2N9I154"/>
<protein>
    <recommendedName>
        <fullName evidence="1">Retrotransposon Copia-like N-terminal domain-containing protein</fullName>
    </recommendedName>
</protein>